<evidence type="ECO:0000259" key="2">
    <source>
        <dbReference type="PROSITE" id="PS50006"/>
    </source>
</evidence>
<dbReference type="AlphaFoldDB" id="A0A0L8G9Z6"/>
<proteinExistence type="predicted"/>
<feature type="domain" description="FHA" evidence="2">
    <location>
        <begin position="174"/>
        <end position="237"/>
    </location>
</feature>
<accession>A0A0L8G9Z6</accession>
<name>A0A0L8G9Z6_OCTBM</name>
<feature type="compositionally biased region" description="Basic and acidic residues" evidence="1">
    <location>
        <begin position="1"/>
        <end position="11"/>
    </location>
</feature>
<gene>
    <name evidence="3" type="ORF">OCBIM_22037450mg</name>
</gene>
<reference evidence="3" key="1">
    <citation type="submission" date="2015-07" db="EMBL/GenBank/DDBJ databases">
        <title>MeaNS - Measles Nucleotide Surveillance Program.</title>
        <authorList>
            <person name="Tran T."/>
            <person name="Druce J."/>
        </authorList>
    </citation>
    <scope>NUCLEOTIDE SEQUENCE</scope>
    <source>
        <strain evidence="3">UCB-OBI-ISO-001</strain>
        <tissue evidence="3">Gonad</tissue>
    </source>
</reference>
<dbReference type="InterPro" id="IPR008984">
    <property type="entry name" value="SMAD_FHA_dom_sf"/>
</dbReference>
<feature type="compositionally biased region" description="Basic residues" evidence="1">
    <location>
        <begin position="54"/>
        <end position="67"/>
    </location>
</feature>
<dbReference type="OrthoDB" id="444265at2759"/>
<feature type="compositionally biased region" description="Basic and acidic residues" evidence="1">
    <location>
        <begin position="78"/>
        <end position="97"/>
    </location>
</feature>
<dbReference type="PANTHER" id="PTHR23308">
    <property type="entry name" value="NUCLEAR INHIBITOR OF PROTEIN PHOSPHATASE-1"/>
    <property type="match status" value="1"/>
</dbReference>
<dbReference type="InterPro" id="IPR000253">
    <property type="entry name" value="FHA_dom"/>
</dbReference>
<evidence type="ECO:0000256" key="1">
    <source>
        <dbReference type="SAM" id="MobiDB-lite"/>
    </source>
</evidence>
<dbReference type="InterPro" id="IPR050923">
    <property type="entry name" value="Cell_Proc_Reg/RNA_Proc"/>
</dbReference>
<dbReference type="Pfam" id="PF00498">
    <property type="entry name" value="FHA"/>
    <property type="match status" value="1"/>
</dbReference>
<evidence type="ECO:0000313" key="3">
    <source>
        <dbReference type="EMBL" id="KOF73718.1"/>
    </source>
</evidence>
<feature type="compositionally biased region" description="Basic and acidic residues" evidence="1">
    <location>
        <begin position="27"/>
        <end position="44"/>
    </location>
</feature>
<dbReference type="SMART" id="SM00240">
    <property type="entry name" value="FHA"/>
    <property type="match status" value="1"/>
</dbReference>
<dbReference type="Gene3D" id="2.60.200.20">
    <property type="match status" value="1"/>
</dbReference>
<dbReference type="STRING" id="37653.A0A0L8G9Z6"/>
<sequence>MNKNVKIEPKSPKYSSGKDNLMKPKVSRWESKETAISIKKEPRPKSHNQSKSPNMHHHHHHHHKSNRNTHEQLNYNRMYEDRKREKDYKRKNAKDALKSNTNNPKSTATAEVSKADASMELSGKLTEHSNTYNGIVIKYNEPAEARKPKRRWRLYPFKGSEELPMLPIHRQSAYLIGRERLVADIPVGHPSCSKQHAILQFRKVQFKRINGTIGFRVRPYLMDLNSSNGTYINCKKIKPQCYVELFEKDLIKFGYSSREYILLHEESNTLEVESMDRDEVSD</sequence>
<feature type="region of interest" description="Disordered" evidence="1">
    <location>
        <begin position="1"/>
        <end position="116"/>
    </location>
</feature>
<dbReference type="EMBL" id="KQ423031">
    <property type="protein sequence ID" value="KOF73718.1"/>
    <property type="molecule type" value="Genomic_DNA"/>
</dbReference>
<protein>
    <recommendedName>
        <fullName evidence="2">FHA domain-containing protein</fullName>
    </recommendedName>
</protein>
<dbReference type="PROSITE" id="PS50006">
    <property type="entry name" value="FHA_DOMAIN"/>
    <property type="match status" value="1"/>
</dbReference>
<feature type="compositionally biased region" description="Polar residues" evidence="1">
    <location>
        <begin position="98"/>
        <end position="110"/>
    </location>
</feature>
<organism evidence="3">
    <name type="scientific">Octopus bimaculoides</name>
    <name type="common">California two-spotted octopus</name>
    <dbReference type="NCBI Taxonomy" id="37653"/>
    <lineage>
        <taxon>Eukaryota</taxon>
        <taxon>Metazoa</taxon>
        <taxon>Spiralia</taxon>
        <taxon>Lophotrochozoa</taxon>
        <taxon>Mollusca</taxon>
        <taxon>Cephalopoda</taxon>
        <taxon>Coleoidea</taxon>
        <taxon>Octopodiformes</taxon>
        <taxon>Octopoda</taxon>
        <taxon>Incirrata</taxon>
        <taxon>Octopodidae</taxon>
        <taxon>Octopus</taxon>
    </lineage>
</organism>
<dbReference type="SUPFAM" id="SSF49879">
    <property type="entry name" value="SMAD/FHA domain"/>
    <property type="match status" value="1"/>
</dbReference>